<protein>
    <submittedName>
        <fullName evidence="4">Glycosyltransferase</fullName>
    </submittedName>
</protein>
<comment type="similarity">
    <text evidence="1">Belongs to the glycosyltransferase 2 family.</text>
</comment>
<evidence type="ECO:0000256" key="1">
    <source>
        <dbReference type="ARBA" id="ARBA00006739"/>
    </source>
</evidence>
<dbReference type="RefSeq" id="WP_227306396.1">
    <property type="nucleotide sequence ID" value="NZ_JAESVA010000002.1"/>
</dbReference>
<dbReference type="EMBL" id="JAESVA010000002">
    <property type="protein sequence ID" value="MCB8879776.1"/>
    <property type="molecule type" value="Genomic_DNA"/>
</dbReference>
<dbReference type="PANTHER" id="PTHR43179:SF12">
    <property type="entry name" value="GALACTOFURANOSYLTRANSFERASE GLFT2"/>
    <property type="match status" value="1"/>
</dbReference>
<organism evidence="4 5">
    <name type="scientific">Acidisoma cellulosilyticum</name>
    <dbReference type="NCBI Taxonomy" id="2802395"/>
    <lineage>
        <taxon>Bacteria</taxon>
        <taxon>Pseudomonadati</taxon>
        <taxon>Pseudomonadota</taxon>
        <taxon>Alphaproteobacteria</taxon>
        <taxon>Acetobacterales</taxon>
        <taxon>Acidocellaceae</taxon>
        <taxon>Acidisoma</taxon>
    </lineage>
</organism>
<comment type="caution">
    <text evidence="4">The sequence shown here is derived from an EMBL/GenBank/DDBJ whole genome shotgun (WGS) entry which is preliminary data.</text>
</comment>
<name>A0A963YZG7_9PROT</name>
<accession>A0A963YZG7</accession>
<dbReference type="Gene3D" id="3.40.50.2000">
    <property type="entry name" value="Glycogen Phosphorylase B"/>
    <property type="match status" value="2"/>
</dbReference>
<dbReference type="GO" id="GO:0016757">
    <property type="term" value="F:glycosyltransferase activity"/>
    <property type="evidence" value="ECO:0007669"/>
    <property type="project" value="UniProtKB-KW"/>
</dbReference>
<dbReference type="InterPro" id="IPR029044">
    <property type="entry name" value="Nucleotide-diphossugar_trans"/>
</dbReference>
<dbReference type="PANTHER" id="PTHR43179">
    <property type="entry name" value="RHAMNOSYLTRANSFERASE WBBL"/>
    <property type="match status" value="1"/>
</dbReference>
<evidence type="ECO:0000313" key="5">
    <source>
        <dbReference type="Proteomes" id="UP000721844"/>
    </source>
</evidence>
<dbReference type="Pfam" id="PF13692">
    <property type="entry name" value="Glyco_trans_1_4"/>
    <property type="match status" value="1"/>
</dbReference>
<evidence type="ECO:0000256" key="3">
    <source>
        <dbReference type="ARBA" id="ARBA00022679"/>
    </source>
</evidence>
<keyword evidence="3" id="KW-0808">Transferase</keyword>
<dbReference type="SUPFAM" id="SSF53448">
    <property type="entry name" value="Nucleotide-diphospho-sugar transferases"/>
    <property type="match status" value="1"/>
</dbReference>
<dbReference type="Pfam" id="PF13641">
    <property type="entry name" value="Glyco_tranf_2_3"/>
    <property type="match status" value="1"/>
</dbReference>
<dbReference type="AlphaFoldDB" id="A0A963YZG7"/>
<dbReference type="Proteomes" id="UP000721844">
    <property type="component" value="Unassembled WGS sequence"/>
</dbReference>
<keyword evidence="5" id="KW-1185">Reference proteome</keyword>
<sequence>MASVVEALLTSWAKGEAGLAGLAEQTCVIAGMEANPRAAEALLRAGAALREDSTEVALSHLLYAQRQAPSSSLITLLIGDLRLHLGLAEAAEPFDLLARRSGWNAVWYRLALTRMRASRPDLAAIEIHETLSRNAPILDQPAIALLDDILQATGARGWCGLNTRGDLFVGGPVIRRGAPMLSVTADGMPLRLGARAREPGFVRFALGQAALGAETIEVTSGGVPLVGSRLKPQSVIRCEGFVERTEAGIAGWCWLPGAPDVQPRLQVRGLSSAIDLTAEAMIETAANLERLIWQRGFSVPFAELPDGQLALAGPHGRPLYGSPLRPTGGVDSGMVAASRLRRRFPALGKAEAEDSDVAAEISIPAAHRGRRAGPPPQPVLRQTLIAIPVYRGLRSTIDCVRSVLEHRGPDEVILVISDASPEPALVEALTNMARKEDIQLRLETVNRGFPGTVNLAMRQAAEAGQDIVLLNSDTLVAPHWVAGLRRATYAESDIGTATPFSNAATILSYPDPWHANAIPTEEETAELAAAFAAENGEAVAEIPTGHGFCLYIRHACLVETGILREDVFAQGYGEENDFCMRARHLGWRHVAATGCYIGHLEGQSFAAAKESLVRRNLKMLNTLHPGYDSLIADWEKADPLFPHRRLVDQARLRAIQRDRRAIGFVTHNREGGVQRHVLARARQAEEAGFLALIVRATKDRTGGALCEVKTPSLALPNLQFHAGSERPLLEQFLRACRLDNIELHHFIGHEPETIAMVTALGIPFDLHLHDYAWFCPRITLTAQGNRYCGEPELKVCEDCVRDRGGALDRDIQPGALIAWSQDIFDRARVVIAPTADTALRFRRRFGVQPQVRPWETDHLRLQGKPIRPITPGGAREVCIAGAIGYEKGYQILLDCARLAQAEDLPILFQIVGFTCDDERLLETGKVTITGRYEESEAIALIKAQNADLAFLPALWPETWSYVLSQLWQAELPVVAFDIGAQAERIKSNGGGVLLPLSLPPRRIIQALCNVVSSTQAAA</sequence>
<reference evidence="4 5" key="1">
    <citation type="journal article" date="2021" name="Microorganisms">
        <title>Acidisoma silvae sp. nov. and Acidisomacellulosilytica sp. nov., Two Acidophilic Bacteria Isolated from Decaying Wood, Hydrolyzing Cellulose and Producing Poly-3-hydroxybutyrate.</title>
        <authorList>
            <person name="Mieszkin S."/>
            <person name="Pouder E."/>
            <person name="Uroz S."/>
            <person name="Simon-Colin C."/>
            <person name="Alain K."/>
        </authorList>
    </citation>
    <scope>NUCLEOTIDE SEQUENCE [LARGE SCALE GENOMIC DNA]</scope>
    <source>
        <strain evidence="4 5">HW T5.17</strain>
    </source>
</reference>
<gene>
    <name evidence="4" type="ORF">ACELLULO517_05985</name>
</gene>
<dbReference type="Gene3D" id="3.90.550.10">
    <property type="entry name" value="Spore Coat Polysaccharide Biosynthesis Protein SpsA, Chain A"/>
    <property type="match status" value="1"/>
</dbReference>
<evidence type="ECO:0000313" key="4">
    <source>
        <dbReference type="EMBL" id="MCB8879776.1"/>
    </source>
</evidence>
<evidence type="ECO:0000256" key="2">
    <source>
        <dbReference type="ARBA" id="ARBA00022676"/>
    </source>
</evidence>
<proteinExistence type="inferred from homology"/>
<keyword evidence="2" id="KW-0328">Glycosyltransferase</keyword>
<dbReference type="SUPFAM" id="SSF53756">
    <property type="entry name" value="UDP-Glycosyltransferase/glycogen phosphorylase"/>
    <property type="match status" value="1"/>
</dbReference>